<sequence>MKRDFLLSAVLLLSTILYSCDKTDIQTIDGPATGASVKFFNFSLNSPVVNYFANDIKVTAAVSTTGAESGTTGLAYAAVYPSTNAYAILAGGNYDLKATRPVNATADPGLIINKLTANLTEGKNYSLYMCGFYDKTAKSSDAFIMEDVLPPVDTSAAYVRLVNVSPNANPVNLIIKNRSNNAELTVATSVAYKSGAAFVKVPQGVYDLMLRYPNTTTDIYTRTEVSVIKSNVYTFTLRGDITVGGTSATNRTFIDNTPNR</sequence>
<gene>
    <name evidence="3" type="ORF">BFS30_06195</name>
</gene>
<dbReference type="KEGG" id="psty:BFS30_06195"/>
<proteinExistence type="predicted"/>
<dbReference type="PROSITE" id="PS51257">
    <property type="entry name" value="PROKAR_LIPOPROTEIN"/>
    <property type="match status" value="1"/>
</dbReference>
<dbReference type="OrthoDB" id="9792011at2"/>
<dbReference type="RefSeq" id="WP_069378484.1">
    <property type="nucleotide sequence ID" value="NZ_CP017141.1"/>
</dbReference>
<accession>A0A1D7QDN8</accession>
<evidence type="ECO:0000259" key="2">
    <source>
        <dbReference type="Pfam" id="PF14344"/>
    </source>
</evidence>
<dbReference type="AlphaFoldDB" id="A0A1D7QDN8"/>
<dbReference type="InterPro" id="IPR025510">
    <property type="entry name" value="DUF4397"/>
</dbReference>
<organism evidence="3 4">
    <name type="scientific">Pedobacter steynii</name>
    <dbReference type="NCBI Taxonomy" id="430522"/>
    <lineage>
        <taxon>Bacteria</taxon>
        <taxon>Pseudomonadati</taxon>
        <taxon>Bacteroidota</taxon>
        <taxon>Sphingobacteriia</taxon>
        <taxon>Sphingobacteriales</taxon>
        <taxon>Sphingobacteriaceae</taxon>
        <taxon>Pedobacter</taxon>
    </lineage>
</organism>
<protein>
    <recommendedName>
        <fullName evidence="2">DUF4397 domain-containing protein</fullName>
    </recommendedName>
</protein>
<evidence type="ECO:0000313" key="3">
    <source>
        <dbReference type="EMBL" id="AOM76791.1"/>
    </source>
</evidence>
<evidence type="ECO:0000256" key="1">
    <source>
        <dbReference type="SAM" id="SignalP"/>
    </source>
</evidence>
<dbReference type="Pfam" id="PF14344">
    <property type="entry name" value="DUF4397"/>
    <property type="match status" value="1"/>
</dbReference>
<name>A0A1D7QDN8_9SPHI</name>
<dbReference type="Proteomes" id="UP000094313">
    <property type="component" value="Chromosome"/>
</dbReference>
<feature type="domain" description="DUF4397" evidence="2">
    <location>
        <begin position="35"/>
        <end position="173"/>
    </location>
</feature>
<keyword evidence="4" id="KW-1185">Reference proteome</keyword>
<feature type="chain" id="PRO_5009098483" description="DUF4397 domain-containing protein" evidence="1">
    <location>
        <begin position="20"/>
        <end position="260"/>
    </location>
</feature>
<feature type="signal peptide" evidence="1">
    <location>
        <begin position="1"/>
        <end position="19"/>
    </location>
</feature>
<reference evidence="3 4" key="1">
    <citation type="submission" date="2016-08" db="EMBL/GenBank/DDBJ databases">
        <authorList>
            <person name="Seilhamer J.J."/>
        </authorList>
    </citation>
    <scope>NUCLEOTIDE SEQUENCE [LARGE SCALE GENOMIC DNA]</scope>
    <source>
        <strain evidence="3 4">DX4</strain>
    </source>
</reference>
<keyword evidence="1" id="KW-0732">Signal</keyword>
<dbReference type="EMBL" id="CP017141">
    <property type="protein sequence ID" value="AOM76791.1"/>
    <property type="molecule type" value="Genomic_DNA"/>
</dbReference>
<evidence type="ECO:0000313" key="4">
    <source>
        <dbReference type="Proteomes" id="UP000094313"/>
    </source>
</evidence>